<feature type="transmembrane region" description="Helical" evidence="2">
    <location>
        <begin position="209"/>
        <end position="235"/>
    </location>
</feature>
<keyword evidence="2" id="KW-1133">Transmembrane helix</keyword>
<keyword evidence="4" id="KW-1185">Reference proteome</keyword>
<comment type="caution">
    <text evidence="3">The sequence shown here is derived from an EMBL/GenBank/DDBJ whole genome shotgun (WGS) entry which is preliminary data.</text>
</comment>
<keyword evidence="2" id="KW-0472">Membrane</keyword>
<feature type="compositionally biased region" description="Low complexity" evidence="1">
    <location>
        <begin position="52"/>
        <end position="63"/>
    </location>
</feature>
<evidence type="ECO:0000256" key="2">
    <source>
        <dbReference type="SAM" id="Phobius"/>
    </source>
</evidence>
<dbReference type="Proteomes" id="UP001183388">
    <property type="component" value="Unassembled WGS sequence"/>
</dbReference>
<evidence type="ECO:0000256" key="1">
    <source>
        <dbReference type="SAM" id="MobiDB-lite"/>
    </source>
</evidence>
<reference evidence="4" key="1">
    <citation type="submission" date="2023-07" db="EMBL/GenBank/DDBJ databases">
        <title>30 novel species of actinomycetes from the DSMZ collection.</title>
        <authorList>
            <person name="Nouioui I."/>
        </authorList>
    </citation>
    <scope>NUCLEOTIDE SEQUENCE [LARGE SCALE GENOMIC DNA]</scope>
    <source>
        <strain evidence="4">DSM 44917</strain>
    </source>
</reference>
<organism evidence="3 4">
    <name type="scientific">Streptomyces boetiae</name>
    <dbReference type="NCBI Taxonomy" id="3075541"/>
    <lineage>
        <taxon>Bacteria</taxon>
        <taxon>Bacillati</taxon>
        <taxon>Actinomycetota</taxon>
        <taxon>Actinomycetes</taxon>
        <taxon>Kitasatosporales</taxon>
        <taxon>Streptomycetaceae</taxon>
        <taxon>Streptomyces</taxon>
    </lineage>
</organism>
<dbReference type="RefSeq" id="WP_311630879.1">
    <property type="nucleotide sequence ID" value="NZ_JAVREN010000016.1"/>
</dbReference>
<protein>
    <recommendedName>
        <fullName evidence="5">Large integral membrane protein</fullName>
    </recommendedName>
</protein>
<accession>A0ABU2L8N5</accession>
<feature type="region of interest" description="Disordered" evidence="1">
    <location>
        <begin position="52"/>
        <end position="74"/>
    </location>
</feature>
<proteinExistence type="predicted"/>
<evidence type="ECO:0000313" key="3">
    <source>
        <dbReference type="EMBL" id="MDT0307926.1"/>
    </source>
</evidence>
<feature type="transmembrane region" description="Helical" evidence="2">
    <location>
        <begin position="146"/>
        <end position="168"/>
    </location>
</feature>
<evidence type="ECO:0000313" key="4">
    <source>
        <dbReference type="Proteomes" id="UP001183388"/>
    </source>
</evidence>
<dbReference type="EMBL" id="JAVREN010000016">
    <property type="protein sequence ID" value="MDT0307926.1"/>
    <property type="molecule type" value="Genomic_DNA"/>
</dbReference>
<feature type="transmembrane region" description="Helical" evidence="2">
    <location>
        <begin position="180"/>
        <end position="203"/>
    </location>
</feature>
<keyword evidence="2" id="KW-0812">Transmembrane</keyword>
<name>A0ABU2L8N5_9ACTN</name>
<evidence type="ECO:0008006" key="5">
    <source>
        <dbReference type="Google" id="ProtNLM"/>
    </source>
</evidence>
<gene>
    <name evidence="3" type="ORF">RM780_13265</name>
</gene>
<sequence length="359" mass="37911">MTDGTPPGPRTRTAAAPAAVGAFLLLLCGVLLLAVVPAQLAQAREYARAPACPAADAPSGDCARTTPATVRGMDEQPRGRSVRYWLTLAEDGTEATRRVRLDDEEPVYALLSVGDRVTVTHWRGEIRTVAFGGATQETHASPADDWRLPASLALLVLPLAPCVLWMAWWIRCRWPTAERVAAPLMTGLLVTAIVAGLAGFVAAMAGPGLAVAFLAMAAGVPVGALLGLLSAWLVLRRLRAAADTGDVRAVTPTERRCLPATVSGDVPYSVAGWGHLVVGEGRPSATPDPTGHFSRRDIPETLTVRRVRAFGPRDPDGWASAYRYDGVVIECEDGERAVLIAARRRDAPLILGALAAQGA</sequence>